<evidence type="ECO:0000313" key="2">
    <source>
        <dbReference type="EMBL" id="GGR22769.1"/>
    </source>
</evidence>
<dbReference type="RefSeq" id="WP_189092129.1">
    <property type="nucleotide sequence ID" value="NZ_BMQL01000029.1"/>
</dbReference>
<name>A0A918CII8_9DEIO</name>
<evidence type="ECO:0000256" key="1">
    <source>
        <dbReference type="SAM" id="Coils"/>
    </source>
</evidence>
<feature type="coiled-coil region" evidence="1">
    <location>
        <begin position="504"/>
        <end position="531"/>
    </location>
</feature>
<dbReference type="EMBL" id="BMQL01000029">
    <property type="protein sequence ID" value="GGR22769.1"/>
    <property type="molecule type" value="Genomic_DNA"/>
</dbReference>
<dbReference type="Proteomes" id="UP000603865">
    <property type="component" value="Unassembled WGS sequence"/>
</dbReference>
<gene>
    <name evidence="2" type="ORF">GCM10008957_38520</name>
</gene>
<reference evidence="2" key="2">
    <citation type="submission" date="2020-09" db="EMBL/GenBank/DDBJ databases">
        <authorList>
            <person name="Sun Q."/>
            <person name="Ohkuma M."/>
        </authorList>
    </citation>
    <scope>NUCLEOTIDE SEQUENCE</scope>
    <source>
        <strain evidence="2">JCM 31311</strain>
    </source>
</reference>
<evidence type="ECO:0000313" key="3">
    <source>
        <dbReference type="Proteomes" id="UP000603865"/>
    </source>
</evidence>
<keyword evidence="3" id="KW-1185">Reference proteome</keyword>
<comment type="caution">
    <text evidence="2">The sequence shown here is derived from an EMBL/GenBank/DDBJ whole genome shotgun (WGS) entry which is preliminary data.</text>
</comment>
<sequence>MLYRSTIKMLSDLISPKALERILADAARERHTTLTALDLPTLQTILKQDVYKRLQLNVPAGLAKRRVQNVLDTLAQEAGSAAAEDLSHSTQIITIDQRARQYALYFDWPETQRLRSVLSVARQATAEGRDAEALLHEGVELLEALERRLSEALVTQGQDLSELKAGLLRVSGVGGPKVRRLEALIKQIEEAQDARTLLPAEVERAMSLNLTLRKQVESSVMQNLRPAPENDDLSSEVLFDVSALPQDAQERVKSLDREHEARLLTELGREYAVLLRQESGLDQRLQALRAASEAGEVLGEQAIAQLREQLSSATRQRTEQQQHQLEVLEQRLGALDVPDASTLDAASSESVGTARQSLLVLQGMLKAGLLEQSEINELNDLVQTLEQGGAAERLLEWQRETYELERRAREVPGALADLSPLLSEARWALSNGQSVDLDPLWKLLERRMGEAAQQREDMDTRADRIMHDYDEYRSLAGETIQKLGRLADVLRAQRRLGALSSDARERYLQTLESAEALRDEAAAEFRAAREVTSAFGADALQGLLGVFDSEEGGLFGSSLFDSADLVADVPAPPLSVPPPLPQVALPARAWLVRQGQVVEGDLSPAEGWPTSPACEADVLRVAWLLDQAGTFGPRRLTLDLGDRIWTAQPRAEDTVVACGPDLQAAERLMVPWLSGAN</sequence>
<reference evidence="2" key="1">
    <citation type="journal article" date="2014" name="Int. J. Syst. Evol. Microbiol.">
        <title>Complete genome sequence of Corynebacterium casei LMG S-19264T (=DSM 44701T), isolated from a smear-ripened cheese.</title>
        <authorList>
            <consortium name="US DOE Joint Genome Institute (JGI-PGF)"/>
            <person name="Walter F."/>
            <person name="Albersmeier A."/>
            <person name="Kalinowski J."/>
            <person name="Ruckert C."/>
        </authorList>
    </citation>
    <scope>NUCLEOTIDE SEQUENCE</scope>
    <source>
        <strain evidence="2">JCM 31311</strain>
    </source>
</reference>
<protein>
    <submittedName>
        <fullName evidence="2">Uncharacterized protein</fullName>
    </submittedName>
</protein>
<proteinExistence type="predicted"/>
<dbReference type="AlphaFoldDB" id="A0A918CII8"/>
<keyword evidence="1" id="KW-0175">Coiled coil</keyword>
<accession>A0A918CII8</accession>
<organism evidence="2 3">
    <name type="scientific">Deinococcus ruber</name>
    <dbReference type="NCBI Taxonomy" id="1848197"/>
    <lineage>
        <taxon>Bacteria</taxon>
        <taxon>Thermotogati</taxon>
        <taxon>Deinococcota</taxon>
        <taxon>Deinococci</taxon>
        <taxon>Deinococcales</taxon>
        <taxon>Deinococcaceae</taxon>
        <taxon>Deinococcus</taxon>
    </lineage>
</organism>